<organism evidence="6 7">
    <name type="scientific">Angomonas deanei</name>
    <dbReference type="NCBI Taxonomy" id="59799"/>
    <lineage>
        <taxon>Eukaryota</taxon>
        <taxon>Discoba</taxon>
        <taxon>Euglenozoa</taxon>
        <taxon>Kinetoplastea</taxon>
        <taxon>Metakinetoplastina</taxon>
        <taxon>Trypanosomatida</taxon>
        <taxon>Trypanosomatidae</taxon>
        <taxon>Strigomonadinae</taxon>
        <taxon>Angomonas</taxon>
    </lineage>
</organism>
<evidence type="ECO:0000256" key="2">
    <source>
        <dbReference type="SAM" id="Coils"/>
    </source>
</evidence>
<dbReference type="Proteomes" id="UP000515908">
    <property type="component" value="Chromosome 08"/>
</dbReference>
<feature type="coiled-coil region" evidence="2">
    <location>
        <begin position="63"/>
        <end position="120"/>
    </location>
</feature>
<dbReference type="PANTHER" id="PTHR13379">
    <property type="entry name" value="UNCHARACTERIZED DUF1308"/>
    <property type="match status" value="1"/>
</dbReference>
<evidence type="ECO:0000259" key="4">
    <source>
        <dbReference type="Pfam" id="PF07000"/>
    </source>
</evidence>
<dbReference type="Pfam" id="PF18474">
    <property type="entry name" value="DUF5614"/>
    <property type="match status" value="1"/>
</dbReference>
<sequence length="574" mass="64876">MNSLYSAAPLPSTDDDDWFDEAANDVGDVYDHAGEETETSDDDDAALDPTVIQEKLEKRIELCSDMLQRVRELSERNSELDEKNDRKCKISGIGKLKSKIQRESDNSERYLNELETAESTNEPESVVNGIVSKAVLLIRCSSLTHLGYILHCAEREEDVTGVCVIVPASTDASRKTPSLEVDVVSGGGHRWIKIRTSSSRSLDQELRDGERSSFVQLVQAIARSAKQTKLAFQRHPELTLLFTSEPPARLKGLIESVDVTVARLTADGKTVPPLPMLRATPKFVCFDTTVLVALCSQTCFCEESTVALFYERLRAFKVLTAQMQFERTDHAVEEHIDQHIRQFTTFMKKEAMGEWLLDLERGLHDESMSEAERRNRLAYAPVSLIEPDLSWLDTLQKEWEVYPNGDITFFESEAVVEVDETRTKKEESVGEVPNWIIADITYHEFKWMIETLAGPFEVRRAARLLRNIAIVNTDFLRKPPSSVSTQAEHTLLTHAQTLKVTSKVSLRNKIVFGMADVLHALVVTSNRQVQNAAREQQFHFYAANHPTRSLTEQKLKCLPRRPGPPKPPPFDYDG</sequence>
<dbReference type="EMBL" id="LR877152">
    <property type="protein sequence ID" value="CAD2217161.1"/>
    <property type="molecule type" value="Genomic_DNA"/>
</dbReference>
<gene>
    <name evidence="6" type="ORF">ADEAN_000463900</name>
</gene>
<keyword evidence="7" id="KW-1185">Reference proteome</keyword>
<name>A0A7G2CDQ4_9TRYP</name>
<feature type="domain" description="DUF1308" evidence="4">
    <location>
        <begin position="434"/>
        <end position="554"/>
    </location>
</feature>
<feature type="compositionally biased region" description="Acidic residues" evidence="3">
    <location>
        <begin position="13"/>
        <end position="23"/>
    </location>
</feature>
<feature type="domain" description="DUF5614" evidence="5">
    <location>
        <begin position="53"/>
        <end position="194"/>
    </location>
</feature>
<evidence type="ECO:0000259" key="5">
    <source>
        <dbReference type="Pfam" id="PF18474"/>
    </source>
</evidence>
<accession>A0A7G2CDQ4</accession>
<dbReference type="VEuPathDB" id="TriTrypDB:ADEAN_000463900"/>
<comment type="similarity">
    <text evidence="1">Belongs to the UPF0415 family.</text>
</comment>
<feature type="compositionally biased region" description="Acidic residues" evidence="3">
    <location>
        <begin position="36"/>
        <end position="45"/>
    </location>
</feature>
<evidence type="ECO:0000313" key="6">
    <source>
        <dbReference type="EMBL" id="CAD2217161.1"/>
    </source>
</evidence>
<evidence type="ECO:0000256" key="1">
    <source>
        <dbReference type="ARBA" id="ARBA00006588"/>
    </source>
</evidence>
<protein>
    <recommendedName>
        <fullName evidence="8">DUF1308 domain-containing protein</fullName>
    </recommendedName>
</protein>
<dbReference type="PANTHER" id="PTHR13379:SF0">
    <property type="entry name" value="UPF0415 PROTEIN C7ORF25"/>
    <property type="match status" value="1"/>
</dbReference>
<dbReference type="InterPro" id="IPR041076">
    <property type="entry name" value="DUF5614"/>
</dbReference>
<reference evidence="6 7" key="1">
    <citation type="submission" date="2020-08" db="EMBL/GenBank/DDBJ databases">
        <authorList>
            <person name="Newling K."/>
            <person name="Davey J."/>
            <person name="Forrester S."/>
        </authorList>
    </citation>
    <scope>NUCLEOTIDE SEQUENCE [LARGE SCALE GENOMIC DNA]</scope>
    <source>
        <strain evidence="7">Crithidia deanei Carvalho (ATCC PRA-265)</strain>
    </source>
</reference>
<dbReference type="InterPro" id="IPR010733">
    <property type="entry name" value="DUF1308"/>
</dbReference>
<keyword evidence="2" id="KW-0175">Coiled coil</keyword>
<evidence type="ECO:0000256" key="3">
    <source>
        <dbReference type="SAM" id="MobiDB-lite"/>
    </source>
</evidence>
<evidence type="ECO:0008006" key="8">
    <source>
        <dbReference type="Google" id="ProtNLM"/>
    </source>
</evidence>
<feature type="region of interest" description="Disordered" evidence="3">
    <location>
        <begin position="1"/>
        <end position="45"/>
    </location>
</feature>
<dbReference type="Pfam" id="PF07000">
    <property type="entry name" value="DUF1308"/>
    <property type="match status" value="1"/>
</dbReference>
<proteinExistence type="inferred from homology"/>
<dbReference type="AlphaFoldDB" id="A0A7G2CDQ4"/>
<evidence type="ECO:0000313" key="7">
    <source>
        <dbReference type="Proteomes" id="UP000515908"/>
    </source>
</evidence>